<dbReference type="InterPro" id="IPR022271">
    <property type="entry name" value="Lipocalin_ApoD"/>
</dbReference>
<dbReference type="Proteomes" id="UP000183832">
    <property type="component" value="Unassembled WGS sequence"/>
</dbReference>
<keyword evidence="3" id="KW-0732">Signal</keyword>
<dbReference type="OrthoDB" id="565904at2759"/>
<evidence type="ECO:0000256" key="1">
    <source>
        <dbReference type="ARBA" id="ARBA00006889"/>
    </source>
</evidence>
<evidence type="ECO:0000259" key="4">
    <source>
        <dbReference type="Pfam" id="PF08212"/>
    </source>
</evidence>
<sequence length="136" mass="15128">MFLNIIYGLICIIYCATSTEVPGIGYCPRVNIIQNFDVPRFMGRWYEILAYPNKLTLGGSCVYSVFSFGQNNGISIYSKQNMLGKEKQLLGSGAIVSDGVLGITYPAYPKANAYYNIIDTDYENYAVVFSCNNYCG</sequence>
<evidence type="ECO:0000256" key="2">
    <source>
        <dbReference type="ARBA" id="ARBA00023157"/>
    </source>
</evidence>
<gene>
    <name evidence="5" type="primary">similar to Apolipoprotein D</name>
    <name evidence="5" type="ORF">CLUMA_CG003477</name>
</gene>
<dbReference type="EMBL" id="CVRI01000014">
    <property type="protein sequence ID" value="CRK89847.1"/>
    <property type="molecule type" value="Genomic_DNA"/>
</dbReference>
<dbReference type="PRINTS" id="PR01273">
    <property type="entry name" value="INVTBRTCOLOR"/>
</dbReference>
<keyword evidence="2" id="KW-1015">Disulfide bond</keyword>
<dbReference type="GO" id="GO:0000302">
    <property type="term" value="P:response to reactive oxygen species"/>
    <property type="evidence" value="ECO:0007669"/>
    <property type="project" value="TreeGrafter"/>
</dbReference>
<dbReference type="SUPFAM" id="SSF50814">
    <property type="entry name" value="Lipocalins"/>
    <property type="match status" value="1"/>
</dbReference>
<protein>
    <submittedName>
        <fullName evidence="5">CLUMA_CG003477, isoform A</fullName>
    </submittedName>
</protein>
<dbReference type="InterPro" id="IPR022272">
    <property type="entry name" value="Lipocalin_CS"/>
</dbReference>
<feature type="domain" description="Lipocalin/cytosolic fatty-acid binding" evidence="4">
    <location>
        <begin position="36"/>
        <end position="127"/>
    </location>
</feature>
<dbReference type="GO" id="GO:0031409">
    <property type="term" value="F:pigment binding"/>
    <property type="evidence" value="ECO:0007669"/>
    <property type="project" value="InterPro"/>
</dbReference>
<feature type="signal peptide" evidence="3">
    <location>
        <begin position="1"/>
        <end position="18"/>
    </location>
</feature>
<name>A0A1J1HP78_9DIPT</name>
<feature type="chain" id="PRO_5013437824" evidence="3">
    <location>
        <begin position="19"/>
        <end position="136"/>
    </location>
</feature>
<dbReference type="InterPro" id="IPR000566">
    <property type="entry name" value="Lipocln_cytosolic_FA-bd_dom"/>
</dbReference>
<dbReference type="Gene3D" id="2.40.128.20">
    <property type="match status" value="1"/>
</dbReference>
<dbReference type="AlphaFoldDB" id="A0A1J1HP78"/>
<proteinExistence type="inferred from homology"/>
<dbReference type="GO" id="GO:0006629">
    <property type="term" value="P:lipid metabolic process"/>
    <property type="evidence" value="ECO:0007669"/>
    <property type="project" value="TreeGrafter"/>
</dbReference>
<dbReference type="PIRSF" id="PIRSF036893">
    <property type="entry name" value="Lipocalin_ApoD"/>
    <property type="match status" value="1"/>
</dbReference>
<comment type="similarity">
    <text evidence="1 3">Belongs to the calycin superfamily. Lipocalin family.</text>
</comment>
<dbReference type="GO" id="GO:0005737">
    <property type="term" value="C:cytoplasm"/>
    <property type="evidence" value="ECO:0007669"/>
    <property type="project" value="TreeGrafter"/>
</dbReference>
<keyword evidence="6" id="KW-1185">Reference proteome</keyword>
<organism evidence="5 6">
    <name type="scientific">Clunio marinus</name>
    <dbReference type="NCBI Taxonomy" id="568069"/>
    <lineage>
        <taxon>Eukaryota</taxon>
        <taxon>Metazoa</taxon>
        <taxon>Ecdysozoa</taxon>
        <taxon>Arthropoda</taxon>
        <taxon>Hexapoda</taxon>
        <taxon>Insecta</taxon>
        <taxon>Pterygota</taxon>
        <taxon>Neoptera</taxon>
        <taxon>Endopterygota</taxon>
        <taxon>Diptera</taxon>
        <taxon>Nematocera</taxon>
        <taxon>Chironomoidea</taxon>
        <taxon>Chironomidae</taxon>
        <taxon>Clunio</taxon>
    </lineage>
</organism>
<dbReference type="InterPro" id="IPR012674">
    <property type="entry name" value="Calycin"/>
</dbReference>
<dbReference type="PROSITE" id="PS00213">
    <property type="entry name" value="LIPOCALIN"/>
    <property type="match status" value="1"/>
</dbReference>
<evidence type="ECO:0000256" key="3">
    <source>
        <dbReference type="PIRNR" id="PIRNR036893"/>
    </source>
</evidence>
<dbReference type="Pfam" id="PF08212">
    <property type="entry name" value="Lipocalin_2"/>
    <property type="match status" value="1"/>
</dbReference>
<dbReference type="STRING" id="568069.A0A1J1HP78"/>
<reference evidence="5 6" key="1">
    <citation type="submission" date="2015-04" db="EMBL/GenBank/DDBJ databases">
        <authorList>
            <person name="Syromyatnikov M.Y."/>
            <person name="Popov V.N."/>
        </authorList>
    </citation>
    <scope>NUCLEOTIDE SEQUENCE [LARGE SCALE GENOMIC DNA]</scope>
</reference>
<evidence type="ECO:0000313" key="5">
    <source>
        <dbReference type="EMBL" id="CRK89847.1"/>
    </source>
</evidence>
<accession>A0A1J1HP78</accession>
<dbReference type="PANTHER" id="PTHR10612">
    <property type="entry name" value="APOLIPOPROTEIN D"/>
    <property type="match status" value="1"/>
</dbReference>
<evidence type="ECO:0000313" key="6">
    <source>
        <dbReference type="Proteomes" id="UP000183832"/>
    </source>
</evidence>
<dbReference type="PANTHER" id="PTHR10612:SF34">
    <property type="entry name" value="APOLIPOPROTEIN D"/>
    <property type="match status" value="1"/>
</dbReference>
<dbReference type="InterPro" id="IPR003057">
    <property type="entry name" value="Invtbrt_color"/>
</dbReference>